<dbReference type="Pfam" id="PF05222">
    <property type="entry name" value="AlaDh_PNT_N"/>
    <property type="match status" value="1"/>
</dbReference>
<comment type="catalytic activity">
    <reaction evidence="7">
        <text>NAD(+) + NADPH + H(+)(in) = NADH + NADP(+) + H(+)(out)</text>
        <dbReference type="Rhea" id="RHEA:47992"/>
        <dbReference type="ChEBI" id="CHEBI:15378"/>
        <dbReference type="ChEBI" id="CHEBI:57540"/>
        <dbReference type="ChEBI" id="CHEBI:57783"/>
        <dbReference type="ChEBI" id="CHEBI:57945"/>
        <dbReference type="ChEBI" id="CHEBI:58349"/>
        <dbReference type="EC" id="7.1.1.1"/>
    </reaction>
</comment>
<keyword evidence="10" id="KW-1185">Reference proteome</keyword>
<dbReference type="EMBL" id="BEZZ01000317">
    <property type="protein sequence ID" value="GCC30669.1"/>
    <property type="molecule type" value="Genomic_DNA"/>
</dbReference>
<protein>
    <recommendedName>
        <fullName evidence="2">proton-translocating NAD(P)(+) transhydrogenase</fullName>
        <ecNumber evidence="2">7.1.1.1</ecNumber>
    </recommendedName>
</protein>
<dbReference type="SUPFAM" id="SSF52283">
    <property type="entry name" value="Formate/glycerate dehydrogenase catalytic domain-like"/>
    <property type="match status" value="1"/>
</dbReference>
<sequence>MCKIAGGEDPTFMEVENSPSLLVPETRNSLITDGCRSPERDLPEREASSGSNLHSALGIHEADLLKDAVTLVSFIYPTQNQELLDKLSLRKAIVLAMDQVPRVTIAQGYNALSSMANISGYKAVVLAANHFGCFFTGQITAAGKVPPAKVLIIGGGVAGLSAAGCAKSVGAIVRGFDTKKNSALMVEEAMMVTTEGVYQHRKGWHGSSVIETDLVNIAFLLLLNSGFRSKLHLDDGKSWDLEKLHNFEAHMHID</sequence>
<dbReference type="SMART" id="SM01002">
    <property type="entry name" value="AlaDh_PNT_C"/>
    <property type="match status" value="1"/>
</dbReference>
<dbReference type="OrthoDB" id="37244at2759"/>
<keyword evidence="3" id="KW-0547">Nucleotide-binding</keyword>
<evidence type="ECO:0000256" key="6">
    <source>
        <dbReference type="ARBA" id="ARBA00023027"/>
    </source>
</evidence>
<keyword evidence="4" id="KW-0521">NADP</keyword>
<organism evidence="9 10">
    <name type="scientific">Chiloscyllium punctatum</name>
    <name type="common">Brownbanded bambooshark</name>
    <name type="synonym">Hemiscyllium punctatum</name>
    <dbReference type="NCBI Taxonomy" id="137246"/>
    <lineage>
        <taxon>Eukaryota</taxon>
        <taxon>Metazoa</taxon>
        <taxon>Chordata</taxon>
        <taxon>Craniata</taxon>
        <taxon>Vertebrata</taxon>
        <taxon>Chondrichthyes</taxon>
        <taxon>Elasmobranchii</taxon>
        <taxon>Galeomorphii</taxon>
        <taxon>Galeoidea</taxon>
        <taxon>Orectolobiformes</taxon>
        <taxon>Hemiscylliidae</taxon>
        <taxon>Chiloscyllium</taxon>
    </lineage>
</organism>
<comment type="similarity">
    <text evidence="1">In the N-terminal section; belongs to the AlaDH/PNT family.</text>
</comment>
<dbReference type="STRING" id="137246.A0A401SJS3"/>
<keyword evidence="6" id="KW-0520">NAD</keyword>
<evidence type="ECO:0000256" key="7">
    <source>
        <dbReference type="ARBA" id="ARBA00048202"/>
    </source>
</evidence>
<dbReference type="InterPro" id="IPR007886">
    <property type="entry name" value="AlaDH/PNT_N"/>
</dbReference>
<evidence type="ECO:0000256" key="4">
    <source>
        <dbReference type="ARBA" id="ARBA00022857"/>
    </source>
</evidence>
<evidence type="ECO:0000256" key="2">
    <source>
        <dbReference type="ARBA" id="ARBA00012943"/>
    </source>
</evidence>
<dbReference type="EC" id="7.1.1.1" evidence="2"/>
<dbReference type="InterPro" id="IPR036291">
    <property type="entry name" value="NAD(P)-bd_dom_sf"/>
</dbReference>
<dbReference type="Proteomes" id="UP000287033">
    <property type="component" value="Unassembled WGS sequence"/>
</dbReference>
<accession>A0A401SJS3</accession>
<dbReference type="GO" id="GO:0050661">
    <property type="term" value="F:NADP binding"/>
    <property type="evidence" value="ECO:0007669"/>
    <property type="project" value="TreeGrafter"/>
</dbReference>
<dbReference type="Gene3D" id="3.40.50.720">
    <property type="entry name" value="NAD(P)-binding Rossmann-like Domain"/>
    <property type="match status" value="2"/>
</dbReference>
<reference evidence="9 10" key="1">
    <citation type="journal article" date="2018" name="Nat. Ecol. Evol.">
        <title>Shark genomes provide insights into elasmobranch evolution and the origin of vertebrates.</title>
        <authorList>
            <person name="Hara Y"/>
            <person name="Yamaguchi K"/>
            <person name="Onimaru K"/>
            <person name="Kadota M"/>
            <person name="Koyanagi M"/>
            <person name="Keeley SD"/>
            <person name="Tatsumi K"/>
            <person name="Tanaka K"/>
            <person name="Motone F"/>
            <person name="Kageyama Y"/>
            <person name="Nozu R"/>
            <person name="Adachi N"/>
            <person name="Nishimura O"/>
            <person name="Nakagawa R"/>
            <person name="Tanegashima C"/>
            <person name="Kiyatake I"/>
            <person name="Matsumoto R"/>
            <person name="Murakumo K"/>
            <person name="Nishida K"/>
            <person name="Terakita A"/>
            <person name="Kuratani S"/>
            <person name="Sato K"/>
            <person name="Hyodo S Kuraku.S."/>
        </authorList>
    </citation>
    <scope>NUCLEOTIDE SEQUENCE [LARGE SCALE GENOMIC DNA]</scope>
</reference>
<evidence type="ECO:0000256" key="5">
    <source>
        <dbReference type="ARBA" id="ARBA00022967"/>
    </source>
</evidence>
<dbReference type="PANTHER" id="PTHR10160:SF19">
    <property type="entry name" value="PROTON-TRANSLOCATING NAD(P)(+) TRANSHYDROGENASE"/>
    <property type="match status" value="1"/>
</dbReference>
<dbReference type="SUPFAM" id="SSF51735">
    <property type="entry name" value="NAD(P)-binding Rossmann-fold domains"/>
    <property type="match status" value="1"/>
</dbReference>
<dbReference type="InterPro" id="IPR007698">
    <property type="entry name" value="AlaDH/PNT_NAD(H)-bd"/>
</dbReference>
<dbReference type="AlphaFoldDB" id="A0A401SJS3"/>
<dbReference type="GO" id="GO:0006740">
    <property type="term" value="P:NADPH regeneration"/>
    <property type="evidence" value="ECO:0007669"/>
    <property type="project" value="TreeGrafter"/>
</dbReference>
<comment type="caution">
    <text evidence="9">The sequence shown here is derived from an EMBL/GenBank/DDBJ whole genome shotgun (WGS) entry which is preliminary data.</text>
</comment>
<dbReference type="Pfam" id="PF01262">
    <property type="entry name" value="AlaDh_PNT_C"/>
    <property type="match status" value="1"/>
</dbReference>
<dbReference type="PROSITE" id="PS00837">
    <property type="entry name" value="ALADH_PNT_2"/>
    <property type="match status" value="1"/>
</dbReference>
<evidence type="ECO:0000313" key="10">
    <source>
        <dbReference type="Proteomes" id="UP000287033"/>
    </source>
</evidence>
<name>A0A401SJS3_CHIPU</name>
<evidence type="ECO:0000259" key="8">
    <source>
        <dbReference type="SMART" id="SM01002"/>
    </source>
</evidence>
<dbReference type="GO" id="GO:0016491">
    <property type="term" value="F:oxidoreductase activity"/>
    <property type="evidence" value="ECO:0007669"/>
    <property type="project" value="InterPro"/>
</dbReference>
<evidence type="ECO:0000256" key="3">
    <source>
        <dbReference type="ARBA" id="ARBA00022741"/>
    </source>
</evidence>
<dbReference type="PANTHER" id="PTHR10160">
    <property type="entry name" value="NAD(P) TRANSHYDROGENASE"/>
    <property type="match status" value="1"/>
</dbReference>
<dbReference type="GO" id="GO:0008750">
    <property type="term" value="F:proton-translocating NAD(P)+ transhydrogenase activity"/>
    <property type="evidence" value="ECO:0007669"/>
    <property type="project" value="UniProtKB-EC"/>
</dbReference>
<evidence type="ECO:0000256" key="1">
    <source>
        <dbReference type="ARBA" id="ARBA00005624"/>
    </source>
</evidence>
<proteinExistence type="inferred from homology"/>
<keyword evidence="5" id="KW-1278">Translocase</keyword>
<evidence type="ECO:0000313" key="9">
    <source>
        <dbReference type="EMBL" id="GCC30669.1"/>
    </source>
</evidence>
<feature type="domain" description="Alanine dehydrogenase/pyridine nucleotide transhydrogenase NAD(H)-binding" evidence="8">
    <location>
        <begin position="128"/>
        <end position="211"/>
    </location>
</feature>
<dbReference type="InterPro" id="IPR008143">
    <property type="entry name" value="Ala_DH/PNT_CS2"/>
</dbReference>
<dbReference type="GO" id="GO:0005743">
    <property type="term" value="C:mitochondrial inner membrane"/>
    <property type="evidence" value="ECO:0007669"/>
    <property type="project" value="TreeGrafter"/>
</dbReference>
<gene>
    <name evidence="9" type="ORF">chiPu_0009123</name>
</gene>